<sequence length="123" mass="14040">MAKILIVDDEEGIRMLYSMELQDEGYDVVTLPDGKDLIAVVDKEMPDCIILDIKMREYNGLDLLQQIRKRHYDLPVILNSAYSSFKVDLKAVAADYYVVKSSDLSELKEKLKVALETKIPLSE</sequence>
<gene>
    <name evidence="4" type="ORF">HY912_12080</name>
</gene>
<accession>A0A9D6V3P7</accession>
<dbReference type="Gene3D" id="3.40.50.2300">
    <property type="match status" value="1"/>
</dbReference>
<dbReference type="InterPro" id="IPR011006">
    <property type="entry name" value="CheY-like_superfamily"/>
</dbReference>
<keyword evidence="1 2" id="KW-0597">Phosphoprotein</keyword>
<evidence type="ECO:0000259" key="3">
    <source>
        <dbReference type="PROSITE" id="PS50110"/>
    </source>
</evidence>
<dbReference type="PANTHER" id="PTHR44591">
    <property type="entry name" value="STRESS RESPONSE REGULATOR PROTEIN 1"/>
    <property type="match status" value="1"/>
</dbReference>
<dbReference type="GO" id="GO:0000160">
    <property type="term" value="P:phosphorelay signal transduction system"/>
    <property type="evidence" value="ECO:0007669"/>
    <property type="project" value="InterPro"/>
</dbReference>
<proteinExistence type="predicted"/>
<dbReference type="PROSITE" id="PS50110">
    <property type="entry name" value="RESPONSE_REGULATORY"/>
    <property type="match status" value="1"/>
</dbReference>
<dbReference type="InterPro" id="IPR001789">
    <property type="entry name" value="Sig_transdc_resp-reg_receiver"/>
</dbReference>
<dbReference type="Pfam" id="PF00072">
    <property type="entry name" value="Response_reg"/>
    <property type="match status" value="1"/>
</dbReference>
<dbReference type="PANTHER" id="PTHR44591:SF18">
    <property type="entry name" value="REGULATORY PROTEIN"/>
    <property type="match status" value="1"/>
</dbReference>
<dbReference type="SMART" id="SM00448">
    <property type="entry name" value="REC"/>
    <property type="match status" value="1"/>
</dbReference>
<dbReference type="SUPFAM" id="SSF52172">
    <property type="entry name" value="CheY-like"/>
    <property type="match status" value="1"/>
</dbReference>
<name>A0A9D6V3P7_9BACT</name>
<reference evidence="4" key="1">
    <citation type="submission" date="2020-07" db="EMBL/GenBank/DDBJ databases">
        <title>Huge and variable diversity of episymbiotic CPR bacteria and DPANN archaea in groundwater ecosystems.</title>
        <authorList>
            <person name="He C.Y."/>
            <person name="Keren R."/>
            <person name="Whittaker M."/>
            <person name="Farag I.F."/>
            <person name="Doudna J."/>
            <person name="Cate J.H.D."/>
            <person name="Banfield J.F."/>
        </authorList>
    </citation>
    <scope>NUCLEOTIDE SEQUENCE</scope>
    <source>
        <strain evidence="4">NC_groundwater_1664_Pr3_B-0.1um_52_9</strain>
    </source>
</reference>
<feature type="modified residue" description="4-aspartylphosphate" evidence="2">
    <location>
        <position position="52"/>
    </location>
</feature>
<dbReference type="Proteomes" id="UP000807825">
    <property type="component" value="Unassembled WGS sequence"/>
</dbReference>
<evidence type="ECO:0000313" key="5">
    <source>
        <dbReference type="Proteomes" id="UP000807825"/>
    </source>
</evidence>
<dbReference type="AlphaFoldDB" id="A0A9D6V3P7"/>
<evidence type="ECO:0000256" key="1">
    <source>
        <dbReference type="ARBA" id="ARBA00022553"/>
    </source>
</evidence>
<feature type="domain" description="Response regulatory" evidence="3">
    <location>
        <begin position="3"/>
        <end position="115"/>
    </location>
</feature>
<dbReference type="InterPro" id="IPR050595">
    <property type="entry name" value="Bact_response_regulator"/>
</dbReference>
<protein>
    <submittedName>
        <fullName evidence="4">Response regulator</fullName>
    </submittedName>
</protein>
<evidence type="ECO:0000256" key="2">
    <source>
        <dbReference type="PROSITE-ProRule" id="PRU00169"/>
    </source>
</evidence>
<dbReference type="EMBL" id="JACRDE010000319">
    <property type="protein sequence ID" value="MBI5250224.1"/>
    <property type="molecule type" value="Genomic_DNA"/>
</dbReference>
<comment type="caution">
    <text evidence="4">The sequence shown here is derived from an EMBL/GenBank/DDBJ whole genome shotgun (WGS) entry which is preliminary data.</text>
</comment>
<organism evidence="4 5">
    <name type="scientific">Desulfomonile tiedjei</name>
    <dbReference type="NCBI Taxonomy" id="2358"/>
    <lineage>
        <taxon>Bacteria</taxon>
        <taxon>Pseudomonadati</taxon>
        <taxon>Thermodesulfobacteriota</taxon>
        <taxon>Desulfomonilia</taxon>
        <taxon>Desulfomonilales</taxon>
        <taxon>Desulfomonilaceae</taxon>
        <taxon>Desulfomonile</taxon>
    </lineage>
</organism>
<evidence type="ECO:0000313" key="4">
    <source>
        <dbReference type="EMBL" id="MBI5250224.1"/>
    </source>
</evidence>